<dbReference type="EMBL" id="HBFQ01061229">
    <property type="protein sequence ID" value="CAD8869017.1"/>
    <property type="molecule type" value="Transcribed_RNA"/>
</dbReference>
<reference evidence="3" key="1">
    <citation type="submission" date="2021-01" db="EMBL/GenBank/DDBJ databases">
        <authorList>
            <person name="Corre E."/>
            <person name="Pelletier E."/>
            <person name="Niang G."/>
            <person name="Scheremetjew M."/>
            <person name="Finn R."/>
            <person name="Kale V."/>
            <person name="Holt S."/>
            <person name="Cochrane G."/>
            <person name="Meng A."/>
            <person name="Brown T."/>
            <person name="Cohen L."/>
        </authorList>
    </citation>
    <scope>NUCLEOTIDE SEQUENCE</scope>
</reference>
<feature type="region of interest" description="Disordered" evidence="2">
    <location>
        <begin position="148"/>
        <end position="170"/>
    </location>
</feature>
<protein>
    <submittedName>
        <fullName evidence="3">Uncharacterized protein</fullName>
    </submittedName>
</protein>
<gene>
    <name evidence="3" type="ORF">NSCI0253_LOCUS43373</name>
</gene>
<feature type="coiled-coil region" evidence="1">
    <location>
        <begin position="209"/>
        <end position="243"/>
    </location>
</feature>
<accession>A0A7S1AYK0</accession>
<evidence type="ECO:0000256" key="2">
    <source>
        <dbReference type="SAM" id="MobiDB-lite"/>
    </source>
</evidence>
<dbReference type="InterPro" id="IPR046349">
    <property type="entry name" value="C1-like_sf"/>
</dbReference>
<evidence type="ECO:0000256" key="1">
    <source>
        <dbReference type="SAM" id="Coils"/>
    </source>
</evidence>
<dbReference type="AlphaFoldDB" id="A0A7S1AYK0"/>
<sequence length="374" mass="42857">MTRVCERGHPLGFIRFPSGDRRGCDACGSEIRSSFALHCESCDFDLCGTCAYGDSVDGARGLCQLQRACAELNELEAASEEQEAADALFLDDVKLRQVELRGHLQRYVDRKPTLEDVAGRYESEISSLAAEVLRLKEENEMQCVSASHNDEDGLRGLGARMSRSKSPRHTEMQLVEEAREIRQFHFETQRKEREVQTIEYRLECSRDDMKEVTKLLRSRERNLEDMRSRQDEVTLLLQDLRMEHLHTTQEIERERGVVQTLNRQRMLMRESCYVPAKLRKHSGALMKFLEQEGGRLNTEKFARGAQVCTKLYNVVATDASSLQALAARAKASFDESFEKYQRHEQSHAKLLKRLHLEVTRGVLGDTDKISSTPR</sequence>
<dbReference type="SUPFAM" id="SSF57889">
    <property type="entry name" value="Cysteine-rich domain"/>
    <property type="match status" value="1"/>
</dbReference>
<evidence type="ECO:0000313" key="3">
    <source>
        <dbReference type="EMBL" id="CAD8869017.1"/>
    </source>
</evidence>
<proteinExistence type="predicted"/>
<name>A0A7S1AYK0_NOCSC</name>
<keyword evidence="1" id="KW-0175">Coiled coil</keyword>
<organism evidence="3">
    <name type="scientific">Noctiluca scintillans</name>
    <name type="common">Sea sparkle</name>
    <name type="synonym">Red tide dinoflagellate</name>
    <dbReference type="NCBI Taxonomy" id="2966"/>
    <lineage>
        <taxon>Eukaryota</taxon>
        <taxon>Sar</taxon>
        <taxon>Alveolata</taxon>
        <taxon>Dinophyceae</taxon>
        <taxon>Noctilucales</taxon>
        <taxon>Noctilucaceae</taxon>
        <taxon>Noctiluca</taxon>
    </lineage>
</organism>